<reference evidence="1" key="1">
    <citation type="submission" date="2013-11" db="EMBL/GenBank/DDBJ databases">
        <title>The Genome Sequence of Phytophthora parasitica IAC_01/95.</title>
        <authorList>
            <consortium name="The Broad Institute Genomics Platform"/>
            <person name="Russ C."/>
            <person name="Tyler B."/>
            <person name="Panabieres F."/>
            <person name="Shan W."/>
            <person name="Tripathy S."/>
            <person name="Grunwald N."/>
            <person name="Machado M."/>
            <person name="Johnson C.S."/>
            <person name="Arredondo F."/>
            <person name="Hong C."/>
            <person name="Coffey M."/>
            <person name="Young S.K."/>
            <person name="Zeng Q."/>
            <person name="Gargeya S."/>
            <person name="Fitzgerald M."/>
            <person name="Abouelleil A."/>
            <person name="Alvarado L."/>
            <person name="Chapman S.B."/>
            <person name="Gainer-Dewar J."/>
            <person name="Goldberg J."/>
            <person name="Griggs A."/>
            <person name="Gujja S."/>
            <person name="Hansen M."/>
            <person name="Howarth C."/>
            <person name="Imamovic A."/>
            <person name="Ireland A."/>
            <person name="Larimer J."/>
            <person name="McCowan C."/>
            <person name="Murphy C."/>
            <person name="Pearson M."/>
            <person name="Poon T.W."/>
            <person name="Priest M."/>
            <person name="Roberts A."/>
            <person name="Saif S."/>
            <person name="Shea T."/>
            <person name="Sykes S."/>
            <person name="Wortman J."/>
            <person name="Nusbaum C."/>
            <person name="Birren B."/>
        </authorList>
    </citation>
    <scope>NUCLEOTIDE SEQUENCE [LARGE SCALE GENOMIC DNA]</scope>
    <source>
        <strain evidence="1">IAC_01/95</strain>
    </source>
</reference>
<feature type="non-terminal residue" evidence="1">
    <location>
        <position position="1"/>
    </location>
</feature>
<dbReference type="VEuPathDB" id="FungiDB:PPTG_21790"/>
<proteinExistence type="predicted"/>
<name>W2M957_PHYNI</name>
<dbReference type="Proteomes" id="UP000054532">
    <property type="component" value="Unassembled WGS sequence"/>
</dbReference>
<accession>W2M957</accession>
<dbReference type="EMBL" id="KI696220">
    <property type="protein sequence ID" value="ETM32891.1"/>
    <property type="molecule type" value="Genomic_DNA"/>
</dbReference>
<gene>
    <name evidence="1" type="ORF">L914_19805</name>
</gene>
<sequence length="180" mass="20402">APFRPRRRRPRRENTKRMLYKSYTPMELGDTALGQITFALVFVLDHMIPAVHKVLSWETEDVDLGPIIPVCRAIIELIRRKCIALKVFFFFNSTRNGVAPLCQPQAEANCLQCNLRLIRPSYREAHPALPLLSNLLLSYSDCASNASAAINQLSRLYSTTSPLIYEQVTFYSPGCSLVEI</sequence>
<organism evidence="1">
    <name type="scientific">Phytophthora nicotianae</name>
    <name type="common">Potato buckeye rot agent</name>
    <name type="synonym">Phytophthora parasitica</name>
    <dbReference type="NCBI Taxonomy" id="4792"/>
    <lineage>
        <taxon>Eukaryota</taxon>
        <taxon>Sar</taxon>
        <taxon>Stramenopiles</taxon>
        <taxon>Oomycota</taxon>
        <taxon>Peronosporomycetes</taxon>
        <taxon>Peronosporales</taxon>
        <taxon>Peronosporaceae</taxon>
        <taxon>Phytophthora</taxon>
    </lineage>
</organism>
<dbReference type="AlphaFoldDB" id="W2M957"/>
<protein>
    <submittedName>
        <fullName evidence="1">Uncharacterized protein</fullName>
    </submittedName>
</protein>
<evidence type="ECO:0000313" key="1">
    <source>
        <dbReference type="EMBL" id="ETM32891.1"/>
    </source>
</evidence>